<proteinExistence type="inferred from homology"/>
<keyword evidence="2 3" id="KW-0186">Copper</keyword>
<evidence type="ECO:0000313" key="6">
    <source>
        <dbReference type="EMBL" id="QDO97669.1"/>
    </source>
</evidence>
<sequence length="205" mass="22338">MSAASRGLKRGLVLAAIVALFGVVGYLAMPYLLPQRGDENAGSGVVSIGGPFSLTDQDGRAVTDKDYAGKLMLVYFGFTNCPDICPTGLQTIALTMDQLGNDAAKVQPILITVDPERDTAPVMKDYVQAFHERLVGLTGTPEQIAAVAKAYRVYYQKVTLKDSSLGYSVDHSGFIYLMDGKGQYLTHFRHDATPDQMAQRIRQRL</sequence>
<feature type="disulfide bond" description="Redox-active" evidence="4">
    <location>
        <begin position="81"/>
        <end position="85"/>
    </location>
</feature>
<gene>
    <name evidence="6" type="ORF">FNB15_10480</name>
</gene>
<dbReference type="CDD" id="cd02968">
    <property type="entry name" value="SCO"/>
    <property type="match status" value="1"/>
</dbReference>
<dbReference type="Gene3D" id="3.40.30.10">
    <property type="entry name" value="Glutaredoxin"/>
    <property type="match status" value="1"/>
</dbReference>
<keyword evidence="5" id="KW-0472">Membrane</keyword>
<keyword evidence="7" id="KW-1185">Reference proteome</keyword>
<evidence type="ECO:0000313" key="7">
    <source>
        <dbReference type="Proteomes" id="UP000317496"/>
    </source>
</evidence>
<dbReference type="GO" id="GO:0046872">
    <property type="term" value="F:metal ion binding"/>
    <property type="evidence" value="ECO:0007669"/>
    <property type="project" value="UniProtKB-KW"/>
</dbReference>
<dbReference type="PANTHER" id="PTHR12151">
    <property type="entry name" value="ELECTRON TRANSPORT PROTIN SCO1/SENC FAMILY MEMBER"/>
    <property type="match status" value="1"/>
</dbReference>
<dbReference type="KEGG" id="fer:FNB15_10480"/>
<dbReference type="EMBL" id="CP041636">
    <property type="protein sequence ID" value="QDO97669.1"/>
    <property type="molecule type" value="Genomic_DNA"/>
</dbReference>
<keyword evidence="5" id="KW-0812">Transmembrane</keyword>
<organism evidence="6 7">
    <name type="scientific">Ferrovibrio terrae</name>
    <dbReference type="NCBI Taxonomy" id="2594003"/>
    <lineage>
        <taxon>Bacteria</taxon>
        <taxon>Pseudomonadati</taxon>
        <taxon>Pseudomonadota</taxon>
        <taxon>Alphaproteobacteria</taxon>
        <taxon>Rhodospirillales</taxon>
        <taxon>Rhodospirillaceae</taxon>
        <taxon>Ferrovibrio</taxon>
    </lineage>
</organism>
<name>A0A516H1K4_9PROT</name>
<reference evidence="6 7" key="1">
    <citation type="submission" date="2019-07" db="EMBL/GenBank/DDBJ databases">
        <title>Genome sequencing for Ferrovibrio sp. K5.</title>
        <authorList>
            <person name="Park S.-J."/>
        </authorList>
    </citation>
    <scope>NUCLEOTIDE SEQUENCE [LARGE SCALE GENOMIC DNA]</scope>
    <source>
        <strain evidence="6 7">K5</strain>
    </source>
</reference>
<protein>
    <submittedName>
        <fullName evidence="6">SCO family protein</fullName>
    </submittedName>
</protein>
<dbReference type="AlphaFoldDB" id="A0A516H1K4"/>
<dbReference type="InterPro" id="IPR036249">
    <property type="entry name" value="Thioredoxin-like_sf"/>
</dbReference>
<dbReference type="Proteomes" id="UP000317496">
    <property type="component" value="Chromosome"/>
</dbReference>
<keyword evidence="4" id="KW-1015">Disulfide bond</keyword>
<evidence type="ECO:0000256" key="4">
    <source>
        <dbReference type="PIRSR" id="PIRSR603782-2"/>
    </source>
</evidence>
<evidence type="ECO:0000256" key="5">
    <source>
        <dbReference type="SAM" id="Phobius"/>
    </source>
</evidence>
<feature type="transmembrane region" description="Helical" evidence="5">
    <location>
        <begin position="12"/>
        <end position="33"/>
    </location>
</feature>
<keyword evidence="3" id="KW-0479">Metal-binding</keyword>
<dbReference type="InterPro" id="IPR003782">
    <property type="entry name" value="SCO1/SenC"/>
</dbReference>
<evidence type="ECO:0000256" key="2">
    <source>
        <dbReference type="ARBA" id="ARBA00023008"/>
    </source>
</evidence>
<accession>A0A516H1K4</accession>
<dbReference type="RefSeq" id="WP_144068650.1">
    <property type="nucleotide sequence ID" value="NZ_CP041636.1"/>
</dbReference>
<dbReference type="OrthoDB" id="9790194at2"/>
<evidence type="ECO:0000256" key="3">
    <source>
        <dbReference type="PIRSR" id="PIRSR603782-1"/>
    </source>
</evidence>
<dbReference type="PANTHER" id="PTHR12151:SF25">
    <property type="entry name" value="LINALOOL DEHYDRATASE_ISOMERASE DOMAIN-CONTAINING PROTEIN"/>
    <property type="match status" value="1"/>
</dbReference>
<feature type="binding site" evidence="3">
    <location>
        <position position="85"/>
    </location>
    <ligand>
        <name>Cu cation</name>
        <dbReference type="ChEBI" id="CHEBI:23378"/>
    </ligand>
</feature>
<feature type="binding site" evidence="3">
    <location>
        <position position="81"/>
    </location>
    <ligand>
        <name>Cu cation</name>
        <dbReference type="ChEBI" id="CHEBI:23378"/>
    </ligand>
</feature>
<keyword evidence="5" id="KW-1133">Transmembrane helix</keyword>
<dbReference type="FunFam" id="3.40.30.10:FF:000013">
    <property type="entry name" value="Blast:Protein SCO1 homolog, mitochondrial"/>
    <property type="match status" value="1"/>
</dbReference>
<dbReference type="Pfam" id="PF02630">
    <property type="entry name" value="SCO1-SenC"/>
    <property type="match status" value="1"/>
</dbReference>
<feature type="binding site" evidence="3">
    <location>
        <position position="171"/>
    </location>
    <ligand>
        <name>Cu cation</name>
        <dbReference type="ChEBI" id="CHEBI:23378"/>
    </ligand>
</feature>
<dbReference type="SUPFAM" id="SSF52833">
    <property type="entry name" value="Thioredoxin-like"/>
    <property type="match status" value="1"/>
</dbReference>
<comment type="similarity">
    <text evidence="1">Belongs to the SCO1/2 family.</text>
</comment>
<evidence type="ECO:0000256" key="1">
    <source>
        <dbReference type="ARBA" id="ARBA00010996"/>
    </source>
</evidence>